<sequence length="706" mass="76450">MSFGKKMLILATAGTVVTTLVMIAVIWTQQFAVQEIVLKDTDEKARSSCQKMADQLMESLKLVHRSEMEHVNSVLSFTAETFDERELTLAEEKVTWNAINQFDKSEHPVELPKVLLDGEWLGQNQTFDQPSNFVDDVSEVVDGACTIFQRVNEAGDMLRISTSVKKTNGERAVGTYIPAVHPDGSRDPVVSALLNGDRFTGRAYVVNGWWSTGYAPIRDQDDRVVGAIFYGRPQSSLTAIREHVESLELGKSGYVYVLQGSGTEKGTYLISKGGTSDGKNIYDSQDASGKYFIREAIDVAKDPANEKSSIVEYFWQNEGEPEPRLKIAAVDFFEPWDWMVGVSVYQDEFRQAATAIEAGMNKMTMMVIITGIGVTLLAGVASFIAVRHLLKPLRDVDQVALNVAEASNQLASASEQLSNGAQESASSLEETAASLEEITATVRQNADNADQANQLARGSRQSAENGGAVVSDAVRAMDEIDKSSRKIAEIITTIDEIAFQTNLLALNAAVEAARAGEQGRGFAVVAGEVRSLAQRSATAAREIKTLIEDSVGKVKAGSDLVNKSGDTLQEIVTSVKRVTDIVAEIAAASQEQTTGIEQINRAVTQLDHVTQSNASQTEEMSGTATALSRLSGRLQEAIAQFNLGKHDSSEPHQLLESPAPRAKSSKKPSKPAPAPQMEAATWKDEAPKDDWDMVGAGAGSGEFEEF</sequence>
<evidence type="ECO:0000256" key="1">
    <source>
        <dbReference type="ARBA" id="ARBA00004370"/>
    </source>
</evidence>
<reference evidence="9" key="1">
    <citation type="submission" date="2022-06" db="EMBL/GenBank/DDBJ databases">
        <title>Aeoliella straminimaris, a novel planctomycete from sediments.</title>
        <authorList>
            <person name="Vitorino I.R."/>
            <person name="Lage O.M."/>
        </authorList>
    </citation>
    <scope>NUCLEOTIDE SEQUENCE</scope>
    <source>
        <strain evidence="9">ICT_H6.2</strain>
    </source>
</reference>
<protein>
    <submittedName>
        <fullName evidence="9">Cache 3/Cache 2 fusion domain-containing protein</fullName>
    </submittedName>
</protein>
<dbReference type="CDD" id="cd11386">
    <property type="entry name" value="MCP_signal"/>
    <property type="match status" value="1"/>
</dbReference>
<dbReference type="SUPFAM" id="SSF58104">
    <property type="entry name" value="Methyl-accepting chemotaxis protein (MCP) signaling domain"/>
    <property type="match status" value="1"/>
</dbReference>
<dbReference type="InterPro" id="IPR004089">
    <property type="entry name" value="MCPsignal_dom"/>
</dbReference>
<feature type="region of interest" description="Disordered" evidence="6">
    <location>
        <begin position="644"/>
        <end position="706"/>
    </location>
</feature>
<dbReference type="GO" id="GO:0006935">
    <property type="term" value="P:chemotaxis"/>
    <property type="evidence" value="ECO:0007669"/>
    <property type="project" value="TreeGrafter"/>
</dbReference>
<evidence type="ECO:0000313" key="10">
    <source>
        <dbReference type="Proteomes" id="UP001155241"/>
    </source>
</evidence>
<dbReference type="Gene3D" id="3.30.450.20">
    <property type="entry name" value="PAS domain"/>
    <property type="match status" value="1"/>
</dbReference>
<dbReference type="InterPro" id="IPR033462">
    <property type="entry name" value="Cache_3-Cache_2"/>
</dbReference>
<dbReference type="InterPro" id="IPR051310">
    <property type="entry name" value="MCP_chemotaxis"/>
</dbReference>
<keyword evidence="7" id="KW-1133">Transmembrane helix</keyword>
<dbReference type="AlphaFoldDB" id="A0A9X2F968"/>
<dbReference type="InterPro" id="IPR029151">
    <property type="entry name" value="Sensor-like_sf"/>
</dbReference>
<comment type="subcellular location">
    <subcellularLocation>
        <location evidence="1">Membrane</location>
    </subcellularLocation>
</comment>
<dbReference type="GO" id="GO:0007165">
    <property type="term" value="P:signal transduction"/>
    <property type="evidence" value="ECO:0007669"/>
    <property type="project" value="UniProtKB-KW"/>
</dbReference>
<dbReference type="Pfam" id="PF17201">
    <property type="entry name" value="Cache_3-Cache_2"/>
    <property type="match status" value="1"/>
</dbReference>
<organism evidence="9 10">
    <name type="scientific">Aeoliella straminimaris</name>
    <dbReference type="NCBI Taxonomy" id="2954799"/>
    <lineage>
        <taxon>Bacteria</taxon>
        <taxon>Pseudomonadati</taxon>
        <taxon>Planctomycetota</taxon>
        <taxon>Planctomycetia</taxon>
        <taxon>Pirellulales</taxon>
        <taxon>Lacipirellulaceae</taxon>
        <taxon>Aeoliella</taxon>
    </lineage>
</organism>
<dbReference type="EMBL" id="JAMXLR010000026">
    <property type="protein sequence ID" value="MCO6043912.1"/>
    <property type="molecule type" value="Genomic_DNA"/>
</dbReference>
<keyword evidence="2" id="KW-0488">Methylation</keyword>
<dbReference type="Gene3D" id="1.10.287.950">
    <property type="entry name" value="Methyl-accepting chemotaxis protein"/>
    <property type="match status" value="1"/>
</dbReference>
<evidence type="ECO:0000313" key="9">
    <source>
        <dbReference type="EMBL" id="MCO6043912.1"/>
    </source>
</evidence>
<evidence type="ECO:0000259" key="8">
    <source>
        <dbReference type="PROSITE" id="PS50111"/>
    </source>
</evidence>
<accession>A0A9X2F968</accession>
<dbReference type="GO" id="GO:0004888">
    <property type="term" value="F:transmembrane signaling receptor activity"/>
    <property type="evidence" value="ECO:0007669"/>
    <property type="project" value="TreeGrafter"/>
</dbReference>
<dbReference type="SMART" id="SM00283">
    <property type="entry name" value="MA"/>
    <property type="match status" value="1"/>
</dbReference>
<dbReference type="FunFam" id="1.10.287.950:FF:000001">
    <property type="entry name" value="Methyl-accepting chemotaxis sensory transducer"/>
    <property type="match status" value="1"/>
</dbReference>
<keyword evidence="10" id="KW-1185">Reference proteome</keyword>
<evidence type="ECO:0000256" key="4">
    <source>
        <dbReference type="PROSITE-ProRule" id="PRU00284"/>
    </source>
</evidence>
<evidence type="ECO:0000256" key="3">
    <source>
        <dbReference type="ARBA" id="ARBA00029447"/>
    </source>
</evidence>
<dbReference type="SUPFAM" id="SSF103190">
    <property type="entry name" value="Sensory domain-like"/>
    <property type="match status" value="1"/>
</dbReference>
<feature type="compositionally biased region" description="Basic and acidic residues" evidence="6">
    <location>
        <begin position="681"/>
        <end position="691"/>
    </location>
</feature>
<dbReference type="Proteomes" id="UP001155241">
    <property type="component" value="Unassembled WGS sequence"/>
</dbReference>
<dbReference type="Pfam" id="PF00015">
    <property type="entry name" value="MCPsignal"/>
    <property type="match status" value="1"/>
</dbReference>
<feature type="coiled-coil region" evidence="5">
    <location>
        <begin position="396"/>
        <end position="423"/>
    </location>
</feature>
<keyword evidence="7" id="KW-0472">Membrane</keyword>
<dbReference type="RefSeq" id="WP_252852014.1">
    <property type="nucleotide sequence ID" value="NZ_JAMXLR010000026.1"/>
</dbReference>
<name>A0A9X2F968_9BACT</name>
<dbReference type="GO" id="GO:0005886">
    <property type="term" value="C:plasma membrane"/>
    <property type="evidence" value="ECO:0007669"/>
    <property type="project" value="TreeGrafter"/>
</dbReference>
<dbReference type="PANTHER" id="PTHR43531:SF14">
    <property type="entry name" value="METHYL-ACCEPTING CHEMOTAXIS PROTEIN I-RELATED"/>
    <property type="match status" value="1"/>
</dbReference>
<feature type="transmembrane region" description="Helical" evidence="7">
    <location>
        <begin position="363"/>
        <end position="386"/>
    </location>
</feature>
<keyword evidence="7" id="KW-0812">Transmembrane</keyword>
<feature type="domain" description="Methyl-accepting transducer" evidence="8">
    <location>
        <begin position="399"/>
        <end position="628"/>
    </location>
</feature>
<keyword evidence="4" id="KW-0807">Transducer</keyword>
<dbReference type="PANTHER" id="PTHR43531">
    <property type="entry name" value="PROTEIN ICFG"/>
    <property type="match status" value="1"/>
</dbReference>
<keyword evidence="5" id="KW-0175">Coiled coil</keyword>
<dbReference type="PROSITE" id="PS50111">
    <property type="entry name" value="CHEMOTAXIS_TRANSDUC_2"/>
    <property type="match status" value="1"/>
</dbReference>
<evidence type="ECO:0000256" key="7">
    <source>
        <dbReference type="SAM" id="Phobius"/>
    </source>
</evidence>
<proteinExistence type="inferred from homology"/>
<evidence type="ECO:0000256" key="5">
    <source>
        <dbReference type="SAM" id="Coils"/>
    </source>
</evidence>
<comment type="similarity">
    <text evidence="3">Belongs to the methyl-accepting chemotaxis (MCP) protein family.</text>
</comment>
<evidence type="ECO:0000256" key="6">
    <source>
        <dbReference type="SAM" id="MobiDB-lite"/>
    </source>
</evidence>
<gene>
    <name evidence="9" type="ORF">NG895_08335</name>
</gene>
<comment type="caution">
    <text evidence="9">The sequence shown here is derived from an EMBL/GenBank/DDBJ whole genome shotgun (WGS) entry which is preliminary data.</text>
</comment>
<evidence type="ECO:0000256" key="2">
    <source>
        <dbReference type="ARBA" id="ARBA00022481"/>
    </source>
</evidence>